<accession>A0A6M4J9P3</accession>
<name>A0A6M4J9P3_9MOLU</name>
<gene>
    <name evidence="1" type="ORF">HLA87_02585</name>
</gene>
<dbReference type="RefSeq" id="WP_171111640.1">
    <property type="nucleotide sequence ID" value="NZ_CP053096.1"/>
</dbReference>
<sequence>MKLTQKNFKYIVDSINLIINQYEILDEEFGSATSQWLKINKPKLFNSDKLKGTDSDWSTGLLDLVSWMQMAGEHLDDIHKKCNNELVSKYNKFSGEIIARSLIDLHTIIKRVLKG</sequence>
<evidence type="ECO:0000313" key="1">
    <source>
        <dbReference type="EMBL" id="QJR43660.1"/>
    </source>
</evidence>
<evidence type="ECO:0000313" key="2">
    <source>
        <dbReference type="Proteomes" id="UP000500686"/>
    </source>
</evidence>
<dbReference type="KEGG" id="mmir:HLA87_02585"/>
<dbReference type="EMBL" id="CP053096">
    <property type="protein sequence ID" value="QJR43660.1"/>
    <property type="molecule type" value="Genomic_DNA"/>
</dbReference>
<proteinExistence type="predicted"/>
<protein>
    <submittedName>
        <fullName evidence="1">Uncharacterized protein</fullName>
    </submittedName>
</protein>
<keyword evidence="2" id="KW-1185">Reference proteome</keyword>
<organism evidence="1 2">
    <name type="scientific">Mycoplasma miroungigenitalium</name>
    <dbReference type="NCBI Taxonomy" id="754515"/>
    <lineage>
        <taxon>Bacteria</taxon>
        <taxon>Bacillati</taxon>
        <taxon>Mycoplasmatota</taxon>
        <taxon>Mollicutes</taxon>
        <taxon>Mycoplasmataceae</taxon>
        <taxon>Mycoplasma</taxon>
    </lineage>
</organism>
<dbReference type="AlphaFoldDB" id="A0A6M4J9P3"/>
<dbReference type="Proteomes" id="UP000500686">
    <property type="component" value="Chromosome"/>
</dbReference>
<reference evidence="1 2" key="1">
    <citation type="submission" date="2020-05" db="EMBL/GenBank/DDBJ databases">
        <title>Novel Mycoplasma species detected in Mirounga angustirostris (northern elephant seal) from the USA.</title>
        <authorList>
            <person name="Volokhov D.V."/>
        </authorList>
    </citation>
    <scope>NUCLEOTIDE SEQUENCE [LARGE SCALE GENOMIC DNA]</scope>
    <source>
        <strain evidence="1 2">Mirounga ES2806-GEN</strain>
    </source>
</reference>